<protein>
    <recommendedName>
        <fullName evidence="4">Amino acid permease</fullName>
    </recommendedName>
</protein>
<feature type="transmembrane region" description="Helical" evidence="1">
    <location>
        <begin position="194"/>
        <end position="213"/>
    </location>
</feature>
<sequence>MDTKNKRIHLFSIFSLSAVMFGAYSGPGFASGAQTVSYFLNKGPIGVFIGPLITGLLSFVFCLLLFEINRVYQPNNYREAYNQIYQGKHLQWFFGNIKELQVIVVVIISLALQISTVAELIYSIYGVNKILTRILFIIAVVALSLWGAGFIRKASSILSVLIVLISLYIGYKCLGPALPGMHSFISSGVTPKDFGYSSQAFAIFSMFTIVVFFMNGYDACVPASKGIVRTRKDVLLVSLLTSILCTFMTIIFTVIFSSGMPGVLKQAVPTLWAVTTLGKFNVLGQTLYVVLSIAAMLSTSMHFIFVVSERFQMPLKKVIKNSTTLMRKLIIAVFFVIICALFSFFGVLNIVNYGYTIFTMVVGPIMLYPLIISVPYRIIKRNKALKEVNTEVPNN</sequence>
<dbReference type="OrthoDB" id="4424890at2"/>
<feature type="transmembrane region" description="Helical" evidence="1">
    <location>
        <begin position="102"/>
        <end position="124"/>
    </location>
</feature>
<keyword evidence="1" id="KW-1133">Transmembrane helix</keyword>
<dbReference type="InterPro" id="IPR038728">
    <property type="entry name" value="YkvI-like"/>
</dbReference>
<dbReference type="PANTHER" id="PTHR37814">
    <property type="entry name" value="CONSERVED MEMBRANE PROTEIN"/>
    <property type="match status" value="1"/>
</dbReference>
<keyword evidence="3" id="KW-1185">Reference proteome</keyword>
<evidence type="ECO:0000313" key="2">
    <source>
        <dbReference type="EMBL" id="APX71716.1"/>
    </source>
</evidence>
<dbReference type="STRING" id="1847728.BTM29_03725"/>
<gene>
    <name evidence="2" type="ORF">BTM29_03725</name>
</gene>
<evidence type="ECO:0000313" key="3">
    <source>
        <dbReference type="Proteomes" id="UP000187499"/>
    </source>
</evidence>
<accession>A0A1P8Q1L1</accession>
<evidence type="ECO:0000256" key="1">
    <source>
        <dbReference type="SAM" id="Phobius"/>
    </source>
</evidence>
<feature type="transmembrane region" description="Helical" evidence="1">
    <location>
        <begin position="130"/>
        <end position="150"/>
    </location>
</feature>
<dbReference type="PANTHER" id="PTHR37814:SF1">
    <property type="entry name" value="MEMBRANE PROTEIN"/>
    <property type="match status" value="1"/>
</dbReference>
<feature type="transmembrane region" description="Helical" evidence="1">
    <location>
        <begin position="48"/>
        <end position="68"/>
    </location>
</feature>
<reference evidence="3" key="1">
    <citation type="submission" date="2016-12" db="EMBL/GenBank/DDBJ databases">
        <authorList>
            <person name="Jung M.Y."/>
            <person name="Lee S.H."/>
        </authorList>
    </citation>
    <scope>NUCLEOTIDE SEQUENCE [LARGE SCALE GENOMIC DNA]</scope>
    <source>
        <strain evidence="3">WiKim39</strain>
    </source>
</reference>
<name>A0A1P8Q1L1_9LACO</name>
<feature type="transmembrane region" description="Helical" evidence="1">
    <location>
        <begin position="357"/>
        <end position="376"/>
    </location>
</feature>
<dbReference type="RefSeq" id="WP_076614220.1">
    <property type="nucleotide sequence ID" value="NZ_CP019323.1"/>
</dbReference>
<feature type="transmembrane region" description="Helical" evidence="1">
    <location>
        <begin position="287"/>
        <end position="308"/>
    </location>
</feature>
<dbReference type="KEGG" id="lalw:BTM29_03725"/>
<dbReference type="EMBL" id="CP019323">
    <property type="protein sequence ID" value="APX71716.1"/>
    <property type="molecule type" value="Genomic_DNA"/>
</dbReference>
<dbReference type="AlphaFoldDB" id="A0A1P8Q1L1"/>
<keyword evidence="1" id="KW-0812">Transmembrane</keyword>
<dbReference type="Gene3D" id="1.20.1740.10">
    <property type="entry name" value="Amino acid/polyamine transporter I"/>
    <property type="match status" value="1"/>
</dbReference>
<dbReference type="Proteomes" id="UP000187499">
    <property type="component" value="Chromosome"/>
</dbReference>
<evidence type="ECO:0008006" key="4">
    <source>
        <dbReference type="Google" id="ProtNLM"/>
    </source>
</evidence>
<feature type="transmembrane region" description="Helical" evidence="1">
    <location>
        <begin position="329"/>
        <end position="351"/>
    </location>
</feature>
<proteinExistence type="predicted"/>
<organism evidence="2 3">
    <name type="scientific">Companilactobacillus allii</name>
    <dbReference type="NCBI Taxonomy" id="1847728"/>
    <lineage>
        <taxon>Bacteria</taxon>
        <taxon>Bacillati</taxon>
        <taxon>Bacillota</taxon>
        <taxon>Bacilli</taxon>
        <taxon>Lactobacillales</taxon>
        <taxon>Lactobacillaceae</taxon>
        <taxon>Companilactobacillus</taxon>
    </lineage>
</organism>
<feature type="transmembrane region" description="Helical" evidence="1">
    <location>
        <begin position="234"/>
        <end position="256"/>
    </location>
</feature>
<keyword evidence="1" id="KW-0472">Membrane</keyword>
<feature type="transmembrane region" description="Helical" evidence="1">
    <location>
        <begin position="157"/>
        <end position="174"/>
    </location>
</feature>